<dbReference type="PANTHER" id="PTHR48207">
    <property type="entry name" value="SUCCINATE--HYDROXYMETHYLGLUTARATE COA-TRANSFERASE"/>
    <property type="match status" value="1"/>
</dbReference>
<dbReference type="Pfam" id="PF02515">
    <property type="entry name" value="CoA_transf_3"/>
    <property type="match status" value="1"/>
</dbReference>
<keyword evidence="1 2" id="KW-0808">Transferase</keyword>
<protein>
    <submittedName>
        <fullName evidence="2">CoA transferase</fullName>
    </submittedName>
</protein>
<dbReference type="InterPro" id="IPR003673">
    <property type="entry name" value="CoA-Trfase_fam_III"/>
</dbReference>
<dbReference type="SUPFAM" id="SSF89796">
    <property type="entry name" value="CoA-transferase family III (CaiB/BaiF)"/>
    <property type="match status" value="1"/>
</dbReference>
<dbReference type="InterPro" id="IPR023606">
    <property type="entry name" value="CoA-Trfase_III_dom_1_sf"/>
</dbReference>
<dbReference type="GO" id="GO:0016740">
    <property type="term" value="F:transferase activity"/>
    <property type="evidence" value="ECO:0007669"/>
    <property type="project" value="UniProtKB-KW"/>
</dbReference>
<gene>
    <name evidence="2" type="ORF">FGK64_10215</name>
</gene>
<dbReference type="InterPro" id="IPR050483">
    <property type="entry name" value="CoA-transferase_III_domain"/>
</dbReference>
<evidence type="ECO:0000313" key="3">
    <source>
        <dbReference type="Proteomes" id="UP001191082"/>
    </source>
</evidence>
<evidence type="ECO:0000256" key="1">
    <source>
        <dbReference type="ARBA" id="ARBA00022679"/>
    </source>
</evidence>
<name>A0ABY2X9T9_9RHOB</name>
<dbReference type="InterPro" id="IPR044855">
    <property type="entry name" value="CoA-Trfase_III_dom3_sf"/>
</dbReference>
<organism evidence="2 3">
    <name type="scientific">Arenibacterium halophilum</name>
    <dbReference type="NCBI Taxonomy" id="2583821"/>
    <lineage>
        <taxon>Bacteria</taxon>
        <taxon>Pseudomonadati</taxon>
        <taxon>Pseudomonadota</taxon>
        <taxon>Alphaproteobacteria</taxon>
        <taxon>Rhodobacterales</taxon>
        <taxon>Paracoccaceae</taxon>
        <taxon>Arenibacterium</taxon>
    </lineage>
</organism>
<reference evidence="2 3" key="1">
    <citation type="submission" date="2019-05" db="EMBL/GenBank/DDBJ databases">
        <title>Marivita sp. nov. isolated from sea sediment.</title>
        <authorList>
            <person name="Kim W."/>
        </authorList>
    </citation>
    <scope>NUCLEOTIDE SEQUENCE [LARGE SCALE GENOMIC DNA]</scope>
    <source>
        <strain evidence="2 3">CAU 1492</strain>
    </source>
</reference>
<sequence>MNDHHAAFAGLKVLDFTAGVAGPHATQIMALHGAEVIKVEPLKGEWGRTLGRAYGSHTAHSIAFNRGKKSLAVDLKNPEILAAVKSLARSADIIAESFRPGVMARFGLSYDQLTRDNTGLIYLSISGFGQTGPYVERPVTDAVIQAFSGWMTMNADSRGVPQRSRMVAMDVMTGLYGCNAVAMAMIAKLRFGHGKWIDCSLMQSAAAFQTPKMIEYHLQNGDTGNLYAPVGAFPTRDGQINITTMRDDHFAALCRVLEREQLADEPRFKTATDRLEHETELNAILFEAFAERDSEDWAARLTKADLMNSVVYSYSDYFQDKHVTQVGSYDWLDHPRVGPVPVPGVPGAPESFAASPEIGQHSVDVLHGAGLHVTEIERLSEAGAVTIG</sequence>
<proteinExistence type="predicted"/>
<dbReference type="RefSeq" id="WP_138863697.1">
    <property type="nucleotide sequence ID" value="NZ_VCPC01000002.1"/>
</dbReference>
<accession>A0ABY2X9T9</accession>
<comment type="caution">
    <text evidence="2">The sequence shown here is derived from an EMBL/GenBank/DDBJ whole genome shotgun (WGS) entry which is preliminary data.</text>
</comment>
<evidence type="ECO:0000313" key="2">
    <source>
        <dbReference type="EMBL" id="TMV13141.1"/>
    </source>
</evidence>
<dbReference type="Proteomes" id="UP001191082">
    <property type="component" value="Unassembled WGS sequence"/>
</dbReference>
<keyword evidence="3" id="KW-1185">Reference proteome</keyword>
<dbReference type="Gene3D" id="3.40.50.10540">
    <property type="entry name" value="Crotonobetainyl-coa:carnitine coa-transferase, domain 1"/>
    <property type="match status" value="1"/>
</dbReference>
<dbReference type="PANTHER" id="PTHR48207:SF4">
    <property type="entry name" value="BLL6097 PROTEIN"/>
    <property type="match status" value="1"/>
</dbReference>
<dbReference type="Gene3D" id="3.30.1540.10">
    <property type="entry name" value="formyl-coa transferase, domain 3"/>
    <property type="match status" value="1"/>
</dbReference>
<dbReference type="EMBL" id="VCPC01000002">
    <property type="protein sequence ID" value="TMV13141.1"/>
    <property type="molecule type" value="Genomic_DNA"/>
</dbReference>